<dbReference type="EMBL" id="FNHW01000005">
    <property type="protein sequence ID" value="SDN46117.1"/>
    <property type="molecule type" value="Genomic_DNA"/>
</dbReference>
<evidence type="ECO:0000313" key="3">
    <source>
        <dbReference type="Proteomes" id="UP000199544"/>
    </source>
</evidence>
<keyword evidence="1" id="KW-0812">Transmembrane</keyword>
<dbReference type="InterPro" id="IPR004704">
    <property type="entry name" value="PTS_IID_man"/>
</dbReference>
<dbReference type="RefSeq" id="WP_090238557.1">
    <property type="nucleotide sequence ID" value="NZ_FNHW01000005.1"/>
</dbReference>
<gene>
    <name evidence="2" type="ORF">SAMN04488137_4534</name>
</gene>
<feature type="transmembrane region" description="Helical" evidence="1">
    <location>
        <begin position="225"/>
        <end position="245"/>
    </location>
</feature>
<dbReference type="STRING" id="459525.SAMN04488137_4534"/>
<feature type="transmembrane region" description="Helical" evidence="1">
    <location>
        <begin position="143"/>
        <end position="164"/>
    </location>
</feature>
<feature type="transmembrane region" description="Helical" evidence="1">
    <location>
        <begin position="185"/>
        <end position="205"/>
    </location>
</feature>
<dbReference type="Pfam" id="PF03613">
    <property type="entry name" value="EIID-AGA"/>
    <property type="match status" value="1"/>
</dbReference>
<dbReference type="PANTHER" id="PTHR32502:SF23">
    <property type="entry name" value="TRANSPORT PROTEIN, PTS SYSTEM"/>
    <property type="match status" value="1"/>
</dbReference>
<name>A0A1H0BKG6_9BACL</name>
<accession>A0A1H0BKG6</accession>
<dbReference type="InterPro" id="IPR050303">
    <property type="entry name" value="GatZ_KbaZ_carbometab"/>
</dbReference>
<proteinExistence type="predicted"/>
<dbReference type="PANTHER" id="PTHR32502">
    <property type="entry name" value="N-ACETYLGALACTOSAMINE PERMEASE II COMPONENT-RELATED"/>
    <property type="match status" value="1"/>
</dbReference>
<dbReference type="GO" id="GO:0005886">
    <property type="term" value="C:plasma membrane"/>
    <property type="evidence" value="ECO:0007669"/>
    <property type="project" value="TreeGrafter"/>
</dbReference>
<keyword evidence="1" id="KW-0472">Membrane</keyword>
<dbReference type="PROSITE" id="PS51108">
    <property type="entry name" value="PTS_EIID"/>
    <property type="match status" value="1"/>
</dbReference>
<keyword evidence="3" id="KW-1185">Reference proteome</keyword>
<dbReference type="Proteomes" id="UP000199544">
    <property type="component" value="Unassembled WGS sequence"/>
</dbReference>
<dbReference type="AlphaFoldDB" id="A0A1H0BKG6"/>
<sequence length="272" mass="30348">MSNPSNESVITRKDLMKVFWRSLRLLGSFNFERMQGLGYAFTMIPIIRKLYKTKEERSLALKRHLEFFNTAPWLSTFIFGITVAMEEENSKNKDFDVKSITAVKVGLMGPVAAIGDSLFWGTIRLIAAGIGASMTIKGNPLGIFLYAFLFNIPHYFCRYFGLFQGYKLGTKLLNKAMESGIMQKVTHGASIIGLMSIGAMTASMVKFSTPLQFGSGKGVVKVQEVLDQIFPAMLPLLFTFLIYFLLKRQVKVIYLIVGTLAFGVVAKTIGLM</sequence>
<evidence type="ECO:0000256" key="1">
    <source>
        <dbReference type="SAM" id="Phobius"/>
    </source>
</evidence>
<reference evidence="3" key="1">
    <citation type="submission" date="2016-10" db="EMBL/GenBank/DDBJ databases">
        <authorList>
            <person name="Varghese N."/>
            <person name="Submissions S."/>
        </authorList>
    </citation>
    <scope>NUCLEOTIDE SEQUENCE [LARGE SCALE GENOMIC DNA]</scope>
    <source>
        <strain evidence="3">CGMCC 1.6854</strain>
    </source>
</reference>
<dbReference type="GO" id="GO:0009401">
    <property type="term" value="P:phosphoenolpyruvate-dependent sugar phosphotransferase system"/>
    <property type="evidence" value="ECO:0007669"/>
    <property type="project" value="InterPro"/>
</dbReference>
<organism evidence="2 3">
    <name type="scientific">Fictibacillus solisalsi</name>
    <dbReference type="NCBI Taxonomy" id="459525"/>
    <lineage>
        <taxon>Bacteria</taxon>
        <taxon>Bacillati</taxon>
        <taxon>Bacillota</taxon>
        <taxon>Bacilli</taxon>
        <taxon>Bacillales</taxon>
        <taxon>Fictibacillaceae</taxon>
        <taxon>Fictibacillus</taxon>
    </lineage>
</organism>
<keyword evidence="1" id="KW-1133">Transmembrane helix</keyword>
<evidence type="ECO:0000313" key="2">
    <source>
        <dbReference type="EMBL" id="SDN46117.1"/>
    </source>
</evidence>
<dbReference type="OrthoDB" id="9795582at2"/>
<feature type="transmembrane region" description="Helical" evidence="1">
    <location>
        <begin position="252"/>
        <end position="271"/>
    </location>
</feature>
<protein>
    <submittedName>
        <fullName evidence="2">PTS system IID component, Man family (TC 4.A.6)</fullName>
    </submittedName>
</protein>